<feature type="transmembrane region" description="Helical" evidence="8">
    <location>
        <begin position="240"/>
        <end position="260"/>
    </location>
</feature>
<dbReference type="AlphaFoldDB" id="A0A1J1GLU3"/>
<evidence type="ECO:0000256" key="1">
    <source>
        <dbReference type="ARBA" id="ARBA00004141"/>
    </source>
</evidence>
<evidence type="ECO:0000256" key="5">
    <source>
        <dbReference type="ARBA" id="ARBA00022692"/>
    </source>
</evidence>
<feature type="transmembrane region" description="Helical" evidence="8">
    <location>
        <begin position="266"/>
        <end position="287"/>
    </location>
</feature>
<feature type="transmembrane region" description="Helical" evidence="8">
    <location>
        <begin position="361"/>
        <end position="380"/>
    </location>
</feature>
<evidence type="ECO:0000256" key="8">
    <source>
        <dbReference type="SAM" id="Phobius"/>
    </source>
</evidence>
<protein>
    <submittedName>
        <fullName evidence="9">Uncharacterized protein</fullName>
    </submittedName>
</protein>
<dbReference type="GeneID" id="39729613"/>
<feature type="transmembrane region" description="Helical" evidence="8">
    <location>
        <begin position="6"/>
        <end position="24"/>
    </location>
</feature>
<dbReference type="PANTHER" id="PTHR31488:SF1">
    <property type="entry name" value="C-MANNOSYLTRANSFERASE DPY19L1"/>
    <property type="match status" value="1"/>
</dbReference>
<sequence>MEKCKIKLFLISVFVCFLVTITFYKRYRYDFYRNYDEQKLLLYSEEAFYFSFYNDIIKANTYKEGLNLLINDTRSEYPDTINAIKRFNIYPEIILGTIWRVLNLKSFFITPFNFYSYAAILSQATSVSILFFFSVYIGKSYFSGIIFLMLFFSCFREKFIIRLSAFPLRENFASVYMWCNILLLYIILKEKQNSFFEYLCLFFSSFFFFIFWQFSAFASLTHIIALFIVELLGYKISKKLNYILITFFSSYILSIIVTFFPRYLLYTYFPFVLIAIIITNNLFYYLYEKRKVKSEENYENKLEHLNKDKYKDSIIDKEIRKRKNCRSDEEVKYVENNINEKSDTDNLIKERYNLLQKVKVMLRKGLTSLFIFFILRLLVIHQEKDDSHVLSLLKVRLNLANHNFDSMIYSLSSEFNPFAPFMFKMLKDSALYDYIVIFSIIVLLYNINYFVYIYKGGKKKLNYEILESQFIFFLIQLLFYLLLMTIISRLRVLGLPLLCIFGSLIGSPYILNGLYSLTKMNFTHSKSSKVLLPKIIIYTFCLFGCFYPFIKYFPKNEYLRILEYEPLNLYKNMDLINWLKKNIKENEPLMADIPTSSFLRLSTNFKLILHPQYEDISLRKRVQDFYMLSACLPFSDAKKFFYEKYKIRYFISNIYRCATSGGNINIFSISDKVDSNYARCHNKNSMRFCSRIMYDNKNYKTLFRNGKYSVIYFTPKIIEDNSPYEIFNQLKYSDMKYYEPWINECKRTDEKCGIHIAEVARYTLDLLGYHAISSTLYKYVEDNFLDTNIDIIYHLGEYYDYDLKDTKKANELYRRAIDLIIKDKDDLSSYITGQVPFVSLPRKIYIISSYIYFLAESKLNKNKKEIFLLYKNMNDFVEAVLFALDNGYYYEKLKSDVSNEQEHIVKRYLYEKDLDSLVEFLCQNSTYIYQIRNENPQYVHIYKNFWNLIKRISYLNKCVIQSFHIFEKRQINFLDYLKFFYVYR</sequence>
<evidence type="ECO:0000256" key="2">
    <source>
        <dbReference type="ARBA" id="ARBA00008744"/>
    </source>
</evidence>
<dbReference type="GO" id="GO:0005637">
    <property type="term" value="C:nuclear inner membrane"/>
    <property type="evidence" value="ECO:0007669"/>
    <property type="project" value="TreeGrafter"/>
</dbReference>
<evidence type="ECO:0000256" key="6">
    <source>
        <dbReference type="ARBA" id="ARBA00022989"/>
    </source>
</evidence>
<feature type="transmembrane region" description="Helical" evidence="8">
    <location>
        <begin position="171"/>
        <end position="188"/>
    </location>
</feature>
<keyword evidence="6 8" id="KW-1133">Transmembrane helix</keyword>
<keyword evidence="3" id="KW-0328">Glycosyltransferase</keyword>
<comment type="similarity">
    <text evidence="2">Belongs to the dpy-19 family.</text>
</comment>
<dbReference type="Pfam" id="PF10034">
    <property type="entry name" value="Dpy19"/>
    <property type="match status" value="1"/>
</dbReference>
<dbReference type="VEuPathDB" id="PlasmoDB:PGAL8A_00108700"/>
<dbReference type="GO" id="GO:0000030">
    <property type="term" value="F:mannosyltransferase activity"/>
    <property type="evidence" value="ECO:0007669"/>
    <property type="project" value="TreeGrafter"/>
</dbReference>
<comment type="caution">
    <text evidence="9">The sequence shown here is derived from an EMBL/GenBank/DDBJ whole genome shotgun (WGS) entry which is preliminary data.</text>
</comment>
<dbReference type="RefSeq" id="XP_028526204.1">
    <property type="nucleotide sequence ID" value="XM_028673621.1"/>
</dbReference>
<dbReference type="Proteomes" id="UP000220797">
    <property type="component" value="Unassembled WGS sequence"/>
</dbReference>
<gene>
    <name evidence="9" type="ORF">PGAL8A_00108700</name>
</gene>
<evidence type="ECO:0000313" key="9">
    <source>
        <dbReference type="EMBL" id="CRG93382.1"/>
    </source>
</evidence>
<feature type="transmembrane region" description="Helical" evidence="8">
    <location>
        <begin position="431"/>
        <end position="454"/>
    </location>
</feature>
<organism evidence="9 10">
    <name type="scientific">Plasmodium gallinaceum</name>
    <dbReference type="NCBI Taxonomy" id="5849"/>
    <lineage>
        <taxon>Eukaryota</taxon>
        <taxon>Sar</taxon>
        <taxon>Alveolata</taxon>
        <taxon>Apicomplexa</taxon>
        <taxon>Aconoidasida</taxon>
        <taxon>Haemosporida</taxon>
        <taxon>Plasmodiidae</taxon>
        <taxon>Plasmodium</taxon>
        <taxon>Plasmodium (Haemamoeba)</taxon>
    </lineage>
</organism>
<evidence type="ECO:0000256" key="4">
    <source>
        <dbReference type="ARBA" id="ARBA00022679"/>
    </source>
</evidence>
<keyword evidence="5 8" id="KW-0812">Transmembrane</keyword>
<accession>A0A1J1GLU3</accession>
<keyword evidence="7 8" id="KW-0472">Membrane</keyword>
<comment type="subcellular location">
    <subcellularLocation>
        <location evidence="1">Membrane</location>
        <topology evidence="1">Multi-pass membrane protein</topology>
    </subcellularLocation>
</comment>
<feature type="transmembrane region" description="Helical" evidence="8">
    <location>
        <begin position="208"/>
        <end position="228"/>
    </location>
</feature>
<dbReference type="OrthoDB" id="537915at2759"/>
<proteinExistence type="inferred from homology"/>
<name>A0A1J1GLU3_PLAGA</name>
<keyword evidence="10" id="KW-1185">Reference proteome</keyword>
<feature type="transmembrane region" description="Helical" evidence="8">
    <location>
        <begin position="531"/>
        <end position="550"/>
    </location>
</feature>
<feature type="transmembrane region" description="Helical" evidence="8">
    <location>
        <begin position="466"/>
        <end position="487"/>
    </location>
</feature>
<reference evidence="9" key="1">
    <citation type="submission" date="2015-04" db="EMBL/GenBank/DDBJ databases">
        <authorList>
            <consortium name="Pathogen Informatics"/>
        </authorList>
    </citation>
    <scope>NUCLEOTIDE SEQUENCE [LARGE SCALE GENOMIC DNA]</scope>
    <source>
        <strain evidence="9">8A</strain>
    </source>
</reference>
<dbReference type="EMBL" id="CVMV01000015">
    <property type="protein sequence ID" value="CRG93382.1"/>
    <property type="molecule type" value="Genomic_DNA"/>
</dbReference>
<evidence type="ECO:0000256" key="7">
    <source>
        <dbReference type="ARBA" id="ARBA00023136"/>
    </source>
</evidence>
<dbReference type="InterPro" id="IPR018732">
    <property type="entry name" value="Dpy-19/Dpy-19-like"/>
</dbReference>
<feature type="transmembrane region" description="Helical" evidence="8">
    <location>
        <begin position="493"/>
        <end position="511"/>
    </location>
</feature>
<dbReference type="PANTHER" id="PTHR31488">
    <property type="entry name" value="DPY-19-LIKE 1, LIKE (H. SAPIENS)"/>
    <property type="match status" value="1"/>
</dbReference>
<evidence type="ECO:0000313" key="10">
    <source>
        <dbReference type="Proteomes" id="UP000220797"/>
    </source>
</evidence>
<evidence type="ECO:0000256" key="3">
    <source>
        <dbReference type="ARBA" id="ARBA00022676"/>
    </source>
</evidence>
<keyword evidence="4" id="KW-0808">Transferase</keyword>